<dbReference type="Pfam" id="PF00015">
    <property type="entry name" value="MCPsignal"/>
    <property type="match status" value="1"/>
</dbReference>
<evidence type="ECO:0000256" key="1">
    <source>
        <dbReference type="ARBA" id="ARBA00004651"/>
    </source>
</evidence>
<dbReference type="InterPro" id="IPR004090">
    <property type="entry name" value="Chemotax_Me-accpt_rcpt"/>
</dbReference>
<dbReference type="GO" id="GO:0005886">
    <property type="term" value="C:plasma membrane"/>
    <property type="evidence" value="ECO:0007669"/>
    <property type="project" value="UniProtKB-SubCell"/>
</dbReference>
<evidence type="ECO:0000259" key="12">
    <source>
        <dbReference type="PROSITE" id="PS50885"/>
    </source>
</evidence>
<feature type="domain" description="HAMP" evidence="12">
    <location>
        <begin position="214"/>
        <end position="268"/>
    </location>
</feature>
<dbReference type="PANTHER" id="PTHR32089">
    <property type="entry name" value="METHYL-ACCEPTING CHEMOTAXIS PROTEIN MCPB"/>
    <property type="match status" value="1"/>
</dbReference>
<evidence type="ECO:0000256" key="2">
    <source>
        <dbReference type="ARBA" id="ARBA00022475"/>
    </source>
</evidence>
<dbReference type="SMART" id="SM00304">
    <property type="entry name" value="HAMP"/>
    <property type="match status" value="1"/>
</dbReference>
<dbReference type="InterPro" id="IPR004089">
    <property type="entry name" value="MCPsignal_dom"/>
</dbReference>
<dbReference type="Gene3D" id="3.30.450.20">
    <property type="entry name" value="PAS domain"/>
    <property type="match status" value="1"/>
</dbReference>
<feature type="coiled-coil region" evidence="9">
    <location>
        <begin position="435"/>
        <end position="476"/>
    </location>
</feature>
<proteinExistence type="inferred from homology"/>
<dbReference type="Proteomes" id="UP000196125">
    <property type="component" value="Unassembled WGS sequence"/>
</dbReference>
<evidence type="ECO:0000259" key="11">
    <source>
        <dbReference type="PROSITE" id="PS50111"/>
    </source>
</evidence>
<dbReference type="SMART" id="SM01049">
    <property type="entry name" value="Cache_2"/>
    <property type="match status" value="1"/>
</dbReference>
<dbReference type="GO" id="GO:0006935">
    <property type="term" value="P:chemotaxis"/>
    <property type="evidence" value="ECO:0007669"/>
    <property type="project" value="InterPro"/>
</dbReference>
<dbReference type="GO" id="GO:0004888">
    <property type="term" value="F:transmembrane signaling receptor activity"/>
    <property type="evidence" value="ECO:0007669"/>
    <property type="project" value="InterPro"/>
</dbReference>
<dbReference type="EMBL" id="JAWRCO010000001">
    <property type="protein sequence ID" value="MDW6002141.1"/>
    <property type="molecule type" value="Genomic_DNA"/>
</dbReference>
<dbReference type="EMBL" id="FXXI01000005">
    <property type="protein sequence ID" value="SMS01486.1"/>
    <property type="molecule type" value="Genomic_DNA"/>
</dbReference>
<dbReference type="GO" id="GO:0007165">
    <property type="term" value="P:signal transduction"/>
    <property type="evidence" value="ECO:0007669"/>
    <property type="project" value="UniProtKB-KW"/>
</dbReference>
<dbReference type="Pfam" id="PF00672">
    <property type="entry name" value="HAMP"/>
    <property type="match status" value="1"/>
</dbReference>
<feature type="transmembrane region" description="Helical" evidence="10">
    <location>
        <begin position="14"/>
        <end position="34"/>
    </location>
</feature>
<feature type="domain" description="Methyl-accepting transducer" evidence="11">
    <location>
        <begin position="273"/>
        <end position="509"/>
    </location>
</feature>
<dbReference type="PROSITE" id="PS50111">
    <property type="entry name" value="CHEMOTAXIS_TRANSDUC_2"/>
    <property type="match status" value="1"/>
</dbReference>
<evidence type="ECO:0000256" key="3">
    <source>
        <dbReference type="ARBA" id="ARBA00022692"/>
    </source>
</evidence>
<evidence type="ECO:0000313" key="13">
    <source>
        <dbReference type="EMBL" id="MDW6002141.1"/>
    </source>
</evidence>
<evidence type="ECO:0000256" key="8">
    <source>
        <dbReference type="PROSITE-ProRule" id="PRU00284"/>
    </source>
</evidence>
<evidence type="ECO:0000313" key="15">
    <source>
        <dbReference type="Proteomes" id="UP000196125"/>
    </source>
</evidence>
<sequence length="545" mass="60151">MSFSLRQTKIRTRLYLLLIVNILLLLLPFTRILMEYKHDLMEDKQLKIQHLIESTHSLFSYYHQLETEGVLTRDEAQQQAKQAVKVLRYGKNDYFWINDLSPTMIMHPFKPQLDGKNLSGVKDPTGKALFMEMVQVAKTQGGGVVHYMWPKPGSETDVAKISYVKLFKPWGWVVGTGVYVDDVNQLVAERTTSSLWSGAVVVLVLVILSALIIRSITKPCDETRQALDDISQGEGDLTRQLPVDGHDEFSQIAAAFNQFTVKIRQAIQNITPISDSLTHSATNLSSVADQAIAKSDQQQHAVNSVASAMNQLQSSTQDVATAADEAAQSAQIASQKSQDGSQVLVNASRYMASLSELLTETEQNTQHLAKDADDVGTVLEVIRGVAEQTNLLALNAAIEAARAGEQGRGFAVVADEVRTLATRTQKSTDEIEEIITALQKRASELSASMNQTRQQSLDTQEEARKAQEMLSEINDQIHTILGINENIASACLQQSSASQDISHNLNDLADHSQQTTESARHVAETSQTLLKDSQSLNRSFSVFKV</sequence>
<comment type="similarity">
    <text evidence="7">Belongs to the methyl-accepting chemotaxis (MCP) protein family.</text>
</comment>
<dbReference type="InterPro" id="IPR003660">
    <property type="entry name" value="HAMP_dom"/>
</dbReference>
<dbReference type="AlphaFoldDB" id="A0A1Y6IV33"/>
<dbReference type="CDD" id="cd06225">
    <property type="entry name" value="HAMP"/>
    <property type="match status" value="1"/>
</dbReference>
<dbReference type="CDD" id="cd11386">
    <property type="entry name" value="MCP_signal"/>
    <property type="match status" value="1"/>
</dbReference>
<dbReference type="OrthoDB" id="2489132at2"/>
<evidence type="ECO:0000313" key="16">
    <source>
        <dbReference type="Proteomes" id="UP001283366"/>
    </source>
</evidence>
<keyword evidence="3 10" id="KW-0812">Transmembrane</keyword>
<dbReference type="SUPFAM" id="SSF58104">
    <property type="entry name" value="Methyl-accepting chemotaxis protein (MCP) signaling domain"/>
    <property type="match status" value="1"/>
</dbReference>
<keyword evidence="2" id="KW-1003">Cell membrane</keyword>
<dbReference type="PRINTS" id="PR00260">
    <property type="entry name" value="CHEMTRNSDUCR"/>
</dbReference>
<keyword evidence="5 10" id="KW-0472">Membrane</keyword>
<dbReference type="PROSITE" id="PS50885">
    <property type="entry name" value="HAMP"/>
    <property type="match status" value="1"/>
</dbReference>
<dbReference type="PANTHER" id="PTHR32089:SF119">
    <property type="entry name" value="METHYL-ACCEPTING CHEMOTAXIS PROTEIN CTPL"/>
    <property type="match status" value="1"/>
</dbReference>
<dbReference type="InterPro" id="IPR033480">
    <property type="entry name" value="sCache_2"/>
</dbReference>
<evidence type="ECO:0000256" key="5">
    <source>
        <dbReference type="ARBA" id="ARBA00023136"/>
    </source>
</evidence>
<keyword evidence="9" id="KW-0175">Coiled coil</keyword>
<keyword evidence="4 10" id="KW-1133">Transmembrane helix</keyword>
<keyword evidence="6 8" id="KW-0807">Transducer</keyword>
<protein>
    <submittedName>
        <fullName evidence="13 14">Methyl-accepting chemotaxis protein</fullName>
    </submittedName>
</protein>
<evidence type="ECO:0000256" key="7">
    <source>
        <dbReference type="ARBA" id="ARBA00029447"/>
    </source>
</evidence>
<organism evidence="14 15">
    <name type="scientific">Vibrio mangrovi</name>
    <dbReference type="NCBI Taxonomy" id="474394"/>
    <lineage>
        <taxon>Bacteria</taxon>
        <taxon>Pseudomonadati</taxon>
        <taxon>Pseudomonadota</taxon>
        <taxon>Gammaproteobacteria</taxon>
        <taxon>Vibrionales</taxon>
        <taxon>Vibrionaceae</taxon>
        <taxon>Vibrio</taxon>
    </lineage>
</organism>
<keyword evidence="16" id="KW-1185">Reference proteome</keyword>
<evidence type="ECO:0000313" key="14">
    <source>
        <dbReference type="EMBL" id="SMS01486.1"/>
    </source>
</evidence>
<evidence type="ECO:0000256" key="6">
    <source>
        <dbReference type="ARBA" id="ARBA00023224"/>
    </source>
</evidence>
<reference evidence="14 15" key="1">
    <citation type="submission" date="2017-05" db="EMBL/GenBank/DDBJ databases">
        <authorList>
            <person name="Song R."/>
            <person name="Chenine A.L."/>
            <person name="Ruprecht R.M."/>
        </authorList>
    </citation>
    <scope>NUCLEOTIDE SEQUENCE [LARGE SCALE GENOMIC DNA]</scope>
    <source>
        <strain evidence="14 15">CECT 7927</strain>
    </source>
</reference>
<dbReference type="SMART" id="SM00283">
    <property type="entry name" value="MA"/>
    <property type="match status" value="1"/>
</dbReference>
<accession>A0A1Y6IV33</accession>
<gene>
    <name evidence="14" type="primary">mcp4_3</name>
    <name evidence="13" type="ORF">SBX37_04555</name>
    <name evidence="14" type="ORF">VIM7927_02782</name>
</gene>
<dbReference type="Pfam" id="PF17200">
    <property type="entry name" value="sCache_2"/>
    <property type="match status" value="1"/>
</dbReference>
<evidence type="ECO:0000256" key="4">
    <source>
        <dbReference type="ARBA" id="ARBA00022989"/>
    </source>
</evidence>
<evidence type="ECO:0000256" key="10">
    <source>
        <dbReference type="SAM" id="Phobius"/>
    </source>
</evidence>
<comment type="subcellular location">
    <subcellularLocation>
        <location evidence="1">Cell membrane</location>
        <topology evidence="1">Multi-pass membrane protein</topology>
    </subcellularLocation>
</comment>
<dbReference type="FunFam" id="1.10.287.950:FF:000001">
    <property type="entry name" value="Methyl-accepting chemotaxis sensory transducer"/>
    <property type="match status" value="1"/>
</dbReference>
<evidence type="ECO:0000256" key="9">
    <source>
        <dbReference type="SAM" id="Coils"/>
    </source>
</evidence>
<dbReference type="Proteomes" id="UP001283366">
    <property type="component" value="Unassembled WGS sequence"/>
</dbReference>
<name>A0A1Y6IV33_9VIBR</name>
<reference evidence="13 16" key="2">
    <citation type="submission" date="2023-11" db="EMBL/GenBank/DDBJ databases">
        <title>Plant-associative lifestyle of Vibrio porteresiae and its evolutionary dynamics.</title>
        <authorList>
            <person name="Rameshkumar N."/>
            <person name="Kirti K."/>
        </authorList>
    </citation>
    <scope>NUCLEOTIDE SEQUENCE [LARGE SCALE GENOMIC DNA]</scope>
    <source>
        <strain evidence="13 16">MSSRF38</strain>
    </source>
</reference>
<dbReference type="RefSeq" id="WP_087481521.1">
    <property type="nucleotide sequence ID" value="NZ_AP024883.1"/>
</dbReference>
<dbReference type="Gene3D" id="1.10.287.950">
    <property type="entry name" value="Methyl-accepting chemotaxis protein"/>
    <property type="match status" value="1"/>
</dbReference>